<proteinExistence type="predicted"/>
<keyword evidence="4" id="KW-1185">Reference proteome</keyword>
<reference evidence="3" key="1">
    <citation type="submission" date="2021-06" db="EMBL/GenBank/DDBJ databases">
        <authorList>
            <person name="Kallberg Y."/>
            <person name="Tangrot J."/>
            <person name="Rosling A."/>
        </authorList>
    </citation>
    <scope>NUCLEOTIDE SEQUENCE</scope>
    <source>
        <strain evidence="3">CL551</strain>
    </source>
</reference>
<evidence type="ECO:0000256" key="2">
    <source>
        <dbReference type="SAM" id="Phobius"/>
    </source>
</evidence>
<sequence>MTDYDPFSDTISTVTSTFIPLFLVALYNGFENDKKHYLTYINIFDDFIINLSFILPPLIPATKAFKGFSMFGKVFMCISFSTFLVSLFFQIQTLRIMKDVLYLQIVSEDHTNNYFTAVYTFHVGKFCVDNYGFNRCKALQILTYMIMLLVTPLLFVRFIFNSRWIKITIFTIFIIYSAISSGYLLSDTPVITQSIFSISTITLTRIFEHFNDKHENIKTFFSIYLNYNKIFGEIWNEVENLEEVLENLKKIANRVDAKIKRRVDYVKEALENLVKETKDIVELKNEKKKVEEIIKTLDCQIERMADIIVALTEKDYQKKWIRMIRDNSFGISKEDNIDEKKHEVEDITKNQGNYENYENIKNQKNELKIQADMLREIKNNLNKLNNKDNSQC</sequence>
<gene>
    <name evidence="3" type="ORF">AMORRO_LOCUS4611</name>
</gene>
<feature type="transmembrane region" description="Helical" evidence="2">
    <location>
        <begin position="37"/>
        <end position="59"/>
    </location>
</feature>
<comment type="caution">
    <text evidence="3">The sequence shown here is derived from an EMBL/GenBank/DDBJ whole genome shotgun (WGS) entry which is preliminary data.</text>
</comment>
<dbReference type="EMBL" id="CAJVPV010002556">
    <property type="protein sequence ID" value="CAG8529687.1"/>
    <property type="molecule type" value="Genomic_DNA"/>
</dbReference>
<evidence type="ECO:0000313" key="3">
    <source>
        <dbReference type="EMBL" id="CAG8529687.1"/>
    </source>
</evidence>
<evidence type="ECO:0000313" key="4">
    <source>
        <dbReference type="Proteomes" id="UP000789342"/>
    </source>
</evidence>
<feature type="coiled-coil region" evidence="1">
    <location>
        <begin position="238"/>
        <end position="300"/>
    </location>
</feature>
<dbReference type="AlphaFoldDB" id="A0A9N9AEP6"/>
<feature type="transmembrane region" description="Helical" evidence="2">
    <location>
        <begin position="141"/>
        <end position="160"/>
    </location>
</feature>
<feature type="transmembrane region" description="Helical" evidence="2">
    <location>
        <begin position="12"/>
        <end position="30"/>
    </location>
</feature>
<protein>
    <submittedName>
        <fullName evidence="3">12349_t:CDS:1</fullName>
    </submittedName>
</protein>
<name>A0A9N9AEP6_9GLOM</name>
<accession>A0A9N9AEP6</accession>
<keyword evidence="2" id="KW-0812">Transmembrane</keyword>
<keyword evidence="2" id="KW-0472">Membrane</keyword>
<keyword evidence="1" id="KW-0175">Coiled coil</keyword>
<organism evidence="3 4">
    <name type="scientific">Acaulospora morrowiae</name>
    <dbReference type="NCBI Taxonomy" id="94023"/>
    <lineage>
        <taxon>Eukaryota</taxon>
        <taxon>Fungi</taxon>
        <taxon>Fungi incertae sedis</taxon>
        <taxon>Mucoromycota</taxon>
        <taxon>Glomeromycotina</taxon>
        <taxon>Glomeromycetes</taxon>
        <taxon>Diversisporales</taxon>
        <taxon>Acaulosporaceae</taxon>
        <taxon>Acaulospora</taxon>
    </lineage>
</organism>
<feature type="transmembrane region" description="Helical" evidence="2">
    <location>
        <begin position="71"/>
        <end position="89"/>
    </location>
</feature>
<feature type="transmembrane region" description="Helical" evidence="2">
    <location>
        <begin position="166"/>
        <end position="185"/>
    </location>
</feature>
<feature type="coiled-coil region" evidence="1">
    <location>
        <begin position="357"/>
        <end position="387"/>
    </location>
</feature>
<evidence type="ECO:0000256" key="1">
    <source>
        <dbReference type="SAM" id="Coils"/>
    </source>
</evidence>
<keyword evidence="2" id="KW-1133">Transmembrane helix</keyword>
<dbReference type="Proteomes" id="UP000789342">
    <property type="component" value="Unassembled WGS sequence"/>
</dbReference>